<keyword evidence="2" id="KW-1185">Reference proteome</keyword>
<dbReference type="InterPro" id="IPR027417">
    <property type="entry name" value="P-loop_NTPase"/>
</dbReference>
<dbReference type="SUPFAM" id="SSF52540">
    <property type="entry name" value="P-loop containing nucleoside triphosphate hydrolases"/>
    <property type="match status" value="1"/>
</dbReference>
<name>A0A0U1L4L4_9FIRM</name>
<proteinExistence type="predicted"/>
<dbReference type="Proteomes" id="UP000049855">
    <property type="component" value="Unassembled WGS sequence"/>
</dbReference>
<accession>A0A0U1L4L4</accession>
<dbReference type="RefSeq" id="WP_021170615.1">
    <property type="nucleotide sequence ID" value="NZ_CTRP01000014.1"/>
</dbReference>
<organism evidence="1 2">
    <name type="scientific">Sporomusa ovata</name>
    <dbReference type="NCBI Taxonomy" id="2378"/>
    <lineage>
        <taxon>Bacteria</taxon>
        <taxon>Bacillati</taxon>
        <taxon>Bacillota</taxon>
        <taxon>Negativicutes</taxon>
        <taxon>Selenomonadales</taxon>
        <taxon>Sporomusaceae</taxon>
        <taxon>Sporomusa</taxon>
    </lineage>
</organism>
<reference evidence="2" key="1">
    <citation type="submission" date="2015-03" db="EMBL/GenBank/DDBJ databases">
        <authorList>
            <person name="Nijsse Bart"/>
        </authorList>
    </citation>
    <scope>NUCLEOTIDE SEQUENCE [LARGE SCALE GENOMIC DNA]</scope>
</reference>
<protein>
    <submittedName>
        <fullName evidence="1">Uncharacterized protein</fullName>
    </submittedName>
</protein>
<dbReference type="AlphaFoldDB" id="A0A0U1L4L4"/>
<gene>
    <name evidence="1" type="ORF">SpAn4DRAFT_1090</name>
</gene>
<sequence>MFEVVIGIAGTAKNTGKTTTSAAILDELRYRDIPIFLTSIGYDGENLDNITGLPKPKLKVMNKDIIATAEKCVATSTAQLKILDITNIHTPLGKVVITQVLSPGLIVTAGPNKSTEVRLLRDLLHQIGPGVTIFDGALNRIAPMAETDGIILTTGAARTTNIPVLSLETEMLWRLSNLPYAGQISKLAEKKVTCVTLLNSNLQEIASSQHPSLLTVQEAARLFQGFDDSEGHLIIPGVTTEKVLQTLYEFFINSEQRLFLTFADPIKLLTADNLVTFYQKLDKLYEAGVFAVVLRRVPLFAVTVNPFYPEYRFESKTYVPNHIDFHTLEVSVRRKIAIPVYNVARHGAKHLVDIILTHAHRWEAPETVYFE</sequence>
<evidence type="ECO:0000313" key="1">
    <source>
        <dbReference type="EMBL" id="CQR74628.1"/>
    </source>
</evidence>
<dbReference type="EMBL" id="CTRP01000014">
    <property type="protein sequence ID" value="CQR74628.1"/>
    <property type="molecule type" value="Genomic_DNA"/>
</dbReference>
<evidence type="ECO:0000313" key="2">
    <source>
        <dbReference type="Proteomes" id="UP000049855"/>
    </source>
</evidence>